<keyword evidence="2" id="KW-1185">Reference proteome</keyword>
<name>A0A7R8UV91_HERIL</name>
<proteinExistence type="predicted"/>
<accession>A0A7R8UV91</accession>
<evidence type="ECO:0000313" key="1">
    <source>
        <dbReference type="EMBL" id="CAD7087765.1"/>
    </source>
</evidence>
<organism evidence="1 2">
    <name type="scientific">Hermetia illucens</name>
    <name type="common">Black soldier fly</name>
    <dbReference type="NCBI Taxonomy" id="343691"/>
    <lineage>
        <taxon>Eukaryota</taxon>
        <taxon>Metazoa</taxon>
        <taxon>Ecdysozoa</taxon>
        <taxon>Arthropoda</taxon>
        <taxon>Hexapoda</taxon>
        <taxon>Insecta</taxon>
        <taxon>Pterygota</taxon>
        <taxon>Neoptera</taxon>
        <taxon>Endopterygota</taxon>
        <taxon>Diptera</taxon>
        <taxon>Brachycera</taxon>
        <taxon>Stratiomyomorpha</taxon>
        <taxon>Stratiomyidae</taxon>
        <taxon>Hermetiinae</taxon>
        <taxon>Hermetia</taxon>
    </lineage>
</organism>
<dbReference type="OrthoDB" id="8055427at2759"/>
<dbReference type="InParanoid" id="A0A7R8UV91"/>
<protein>
    <submittedName>
        <fullName evidence="1">Uncharacterized protein</fullName>
    </submittedName>
</protein>
<reference evidence="1 2" key="1">
    <citation type="submission" date="2020-11" db="EMBL/GenBank/DDBJ databases">
        <authorList>
            <person name="Wallbank WR R."/>
            <person name="Pardo Diaz C."/>
            <person name="Kozak K."/>
            <person name="Martin S."/>
            <person name="Jiggins C."/>
            <person name="Moest M."/>
            <person name="Warren A I."/>
            <person name="Generalovic N T."/>
            <person name="Byers J.R.P. K."/>
            <person name="Montejo-Kovacevich G."/>
            <person name="Yen C E."/>
        </authorList>
    </citation>
    <scope>NUCLEOTIDE SEQUENCE [LARGE SCALE GENOMIC DNA]</scope>
</reference>
<dbReference type="EMBL" id="LR899012">
    <property type="protein sequence ID" value="CAD7087765.1"/>
    <property type="molecule type" value="Genomic_DNA"/>
</dbReference>
<sequence>MDALDADKIKEILDTIENNESNIKEGMIKDSVLMGEINRQAKFIDSEQRSIKGKINEIISEIEKLGNITNEHEKRLSLEVYYEELYLKISYKIGIIDLKSEILRESLLFLQSGILHPFILEPEQLITEPNKLKEKHELAITPLISNYKDITKDLNLNAYTLEKKIFIIIELDTIQMYETLIFPYVKENKIVTLQNLNKYLIVSNDKDFFANINDIANKAICKPIPLRSSIDENCISRLFFKQNDKYCEFRRIDSDLEIMHKISNLKLITINSLTTQYECRCNTSEKINLIGSNLLTLTDDCTIHTVTLDYVPE</sequence>
<evidence type="ECO:0000313" key="2">
    <source>
        <dbReference type="Proteomes" id="UP000594454"/>
    </source>
</evidence>
<gene>
    <name evidence="1" type="ORF">HERILL_LOCUS10448</name>
</gene>
<dbReference type="Proteomes" id="UP000594454">
    <property type="component" value="Chromosome 4"/>
</dbReference>
<dbReference type="AlphaFoldDB" id="A0A7R8UV91"/>